<keyword evidence="2" id="KW-1185">Reference proteome</keyword>
<evidence type="ECO:0000313" key="1">
    <source>
        <dbReference type="EMBL" id="EMG47250.1"/>
    </source>
</evidence>
<accession>M3JWC1</accession>
<gene>
    <name evidence="1" type="ORF">G210_2441</name>
</gene>
<name>M3JWC1_CANMX</name>
<organism evidence="1 2">
    <name type="scientific">Candida maltosa (strain Xu316)</name>
    <name type="common">Yeast</name>
    <dbReference type="NCBI Taxonomy" id="1245528"/>
    <lineage>
        <taxon>Eukaryota</taxon>
        <taxon>Fungi</taxon>
        <taxon>Dikarya</taxon>
        <taxon>Ascomycota</taxon>
        <taxon>Saccharomycotina</taxon>
        <taxon>Pichiomycetes</taxon>
        <taxon>Debaryomycetaceae</taxon>
        <taxon>Candida/Lodderomyces clade</taxon>
        <taxon>Candida</taxon>
    </lineage>
</organism>
<reference evidence="1 2" key="1">
    <citation type="submission" date="2013-02" db="EMBL/GenBank/DDBJ databases">
        <title>Genome sequence of Candida maltosa Xu316, a potential industrial strain for xylitol and ethanol production.</title>
        <authorList>
            <person name="Yu J."/>
            <person name="Wang Q."/>
            <person name="Geng X."/>
            <person name="Bao W."/>
            <person name="He P."/>
            <person name="Cai J."/>
        </authorList>
    </citation>
    <scope>NUCLEOTIDE SEQUENCE [LARGE SCALE GENOMIC DNA]</scope>
    <source>
        <strain evidence="2">Xu316</strain>
    </source>
</reference>
<dbReference type="EMBL" id="AOGT01001657">
    <property type="protein sequence ID" value="EMG47250.1"/>
    <property type="molecule type" value="Genomic_DNA"/>
</dbReference>
<sequence length="106" mass="12622">MCWSYVSAIEVSVLGHLSSKFLLVDEEKKYEIMRNVVTTPRFIYSVLVAVSEREQENTPHTQKIRFRRVSGIFLVQRILFVRMVTVKEDARRVYSYWKTCRRKSSN</sequence>
<dbReference type="AlphaFoldDB" id="M3JWC1"/>
<dbReference type="HOGENOM" id="CLU_2222933_0_0_1"/>
<evidence type="ECO:0000313" key="2">
    <source>
        <dbReference type="Proteomes" id="UP000011777"/>
    </source>
</evidence>
<protein>
    <submittedName>
        <fullName evidence="1">Uncharacterized protein</fullName>
    </submittedName>
</protein>
<comment type="caution">
    <text evidence="1">The sequence shown here is derived from an EMBL/GenBank/DDBJ whole genome shotgun (WGS) entry which is preliminary data.</text>
</comment>
<dbReference type="Proteomes" id="UP000011777">
    <property type="component" value="Unassembled WGS sequence"/>
</dbReference>
<proteinExistence type="predicted"/>